<evidence type="ECO:0000256" key="4">
    <source>
        <dbReference type="ARBA" id="ARBA00022475"/>
    </source>
</evidence>
<feature type="transmembrane region" description="Helical" evidence="9">
    <location>
        <begin position="345"/>
        <end position="363"/>
    </location>
</feature>
<keyword evidence="6 9" id="KW-1133">Transmembrane helix</keyword>
<evidence type="ECO:0000256" key="7">
    <source>
        <dbReference type="ARBA" id="ARBA00023136"/>
    </source>
</evidence>
<feature type="compositionally biased region" description="Low complexity" evidence="8">
    <location>
        <begin position="224"/>
        <end position="234"/>
    </location>
</feature>
<protein>
    <recommendedName>
        <fullName evidence="10">Casparian strip membrane protein domain-containing protein</fullName>
    </recommendedName>
</protein>
<comment type="subcellular location">
    <subcellularLocation>
        <location evidence="1">Cell membrane</location>
        <topology evidence="1">Multi-pass membrane protein</topology>
    </subcellularLocation>
</comment>
<dbReference type="InterPro" id="IPR006702">
    <property type="entry name" value="CASP_dom"/>
</dbReference>
<comment type="similarity">
    <text evidence="2">Belongs to the Casparian strip membrane proteins (CASP) family.</text>
</comment>
<dbReference type="AlphaFoldDB" id="A0A0E0JLL8"/>
<feature type="compositionally biased region" description="Low complexity" evidence="8">
    <location>
        <begin position="175"/>
        <end position="193"/>
    </location>
</feature>
<dbReference type="eggNOG" id="ENOG502QW75">
    <property type="taxonomic scope" value="Eukaryota"/>
</dbReference>
<feature type="compositionally biased region" description="Pro residues" evidence="8">
    <location>
        <begin position="108"/>
        <end position="124"/>
    </location>
</feature>
<keyword evidence="5 9" id="KW-0812">Transmembrane</keyword>
<evidence type="ECO:0000256" key="8">
    <source>
        <dbReference type="SAM" id="MobiDB-lite"/>
    </source>
</evidence>
<feature type="domain" description="Casparian strip membrane protein" evidence="10">
    <location>
        <begin position="440"/>
        <end position="494"/>
    </location>
</feature>
<dbReference type="HOGENOM" id="CLU_046935_0_0_1"/>
<dbReference type="OMA" id="HHLQYRY"/>
<name>A0A0E0JLL8_ORYPU</name>
<evidence type="ECO:0000313" key="11">
    <source>
        <dbReference type="EnsemblPlants" id="OPUNC01G24160.1"/>
    </source>
</evidence>
<reference evidence="11" key="2">
    <citation type="submission" date="2018-05" db="EMBL/GenBank/DDBJ databases">
        <title>OpunRS2 (Oryza punctata Reference Sequence Version 2).</title>
        <authorList>
            <person name="Zhang J."/>
            <person name="Kudrna D."/>
            <person name="Lee S."/>
            <person name="Talag J."/>
            <person name="Welchert J."/>
            <person name="Wing R.A."/>
        </authorList>
    </citation>
    <scope>NUCLEOTIDE SEQUENCE [LARGE SCALE GENOMIC DNA]</scope>
</reference>
<dbReference type="Gramene" id="OPUNC01G24160.1">
    <property type="protein sequence ID" value="OPUNC01G24160.1"/>
    <property type="gene ID" value="OPUNC01G24160"/>
</dbReference>
<reference evidence="11" key="1">
    <citation type="submission" date="2015-04" db="UniProtKB">
        <authorList>
            <consortium name="EnsemblPlants"/>
        </authorList>
    </citation>
    <scope>IDENTIFICATION</scope>
</reference>
<evidence type="ECO:0000313" key="12">
    <source>
        <dbReference type="Proteomes" id="UP000026962"/>
    </source>
</evidence>
<feature type="compositionally biased region" description="Polar residues" evidence="8">
    <location>
        <begin position="162"/>
        <end position="171"/>
    </location>
</feature>
<feature type="region of interest" description="Disordered" evidence="8">
    <location>
        <begin position="305"/>
        <end position="326"/>
    </location>
</feature>
<feature type="domain" description="Casparian strip membrane protein" evidence="10">
    <location>
        <begin position="341"/>
        <end position="429"/>
    </location>
</feature>
<evidence type="ECO:0000256" key="6">
    <source>
        <dbReference type="ARBA" id="ARBA00022989"/>
    </source>
</evidence>
<dbReference type="GO" id="GO:0005886">
    <property type="term" value="C:plasma membrane"/>
    <property type="evidence" value="ECO:0007669"/>
    <property type="project" value="UniProtKB-SubCell"/>
</dbReference>
<keyword evidence="4" id="KW-1003">Cell membrane</keyword>
<feature type="compositionally biased region" description="Pro residues" evidence="8">
    <location>
        <begin position="235"/>
        <end position="253"/>
    </location>
</feature>
<evidence type="ECO:0000256" key="3">
    <source>
        <dbReference type="ARBA" id="ARBA00011489"/>
    </source>
</evidence>
<sequence length="511" mass="54278">MAFGYIYREYGDAELQRNNRENPKSNGKILEQTGGWGKEKRSAVQRGKQHVTSTPYLTRAPIPPVGSASLPVCAMGETPRTPAPDRPPPPVPVHVPVPEPEPETPEASPSPSPPPAPEPPPPLFPESAPSTPREEYHTPPPSLDEARDEALVPHQDGVVNGGSETAKSPQLSPVRLHLSPSPHRLLPRAPSSPAVNGEDGAPAQGRRPGRPQLHLVTGRLVRTPSQGSLAMSSPSPSPTPPSPLTPAPVPATAPTPKSKSGQNTPKHKEALKPPAMPVATAIAIPFDPVEEAMTSPLRIGNGKAARLDHQRGPVPGAPENGGAGEDVPPEVAAVAAVGERRTTSVALRVATAVLSLVSFSLMASARTSGWAGDNYGRYEQYRYAVGVNIVVCIYSIAQAFGEIRRLVSPRFIFRSTSSYYFSLFLDQASTGDAEVFAASDHLIFLASLQVLAYLLMSASSAAASRNDLWMSSFGKDPFNKKINSAVWFSFIAFIGLATNSLISTANLFSMI</sequence>
<evidence type="ECO:0000256" key="9">
    <source>
        <dbReference type="SAM" id="Phobius"/>
    </source>
</evidence>
<evidence type="ECO:0000256" key="2">
    <source>
        <dbReference type="ARBA" id="ARBA00007651"/>
    </source>
</evidence>
<organism evidence="11">
    <name type="scientific">Oryza punctata</name>
    <name type="common">Red rice</name>
    <dbReference type="NCBI Taxonomy" id="4537"/>
    <lineage>
        <taxon>Eukaryota</taxon>
        <taxon>Viridiplantae</taxon>
        <taxon>Streptophyta</taxon>
        <taxon>Embryophyta</taxon>
        <taxon>Tracheophyta</taxon>
        <taxon>Spermatophyta</taxon>
        <taxon>Magnoliopsida</taxon>
        <taxon>Liliopsida</taxon>
        <taxon>Poales</taxon>
        <taxon>Poaceae</taxon>
        <taxon>BOP clade</taxon>
        <taxon>Oryzoideae</taxon>
        <taxon>Oryzeae</taxon>
        <taxon>Oryzinae</taxon>
        <taxon>Oryza</taxon>
    </lineage>
</organism>
<feature type="region of interest" description="Disordered" evidence="8">
    <location>
        <begin position="17"/>
        <end position="276"/>
    </location>
</feature>
<dbReference type="STRING" id="4537.A0A0E0JLL8"/>
<evidence type="ECO:0000259" key="10">
    <source>
        <dbReference type="Pfam" id="PF04535"/>
    </source>
</evidence>
<dbReference type="PANTHER" id="PTHR33573:SF35">
    <property type="entry name" value="CASP-LIKE PROTEIN 4U1"/>
    <property type="match status" value="1"/>
</dbReference>
<dbReference type="Pfam" id="PF04535">
    <property type="entry name" value="CASP_dom"/>
    <property type="match status" value="2"/>
</dbReference>
<feature type="transmembrane region" description="Helical" evidence="9">
    <location>
        <begin position="484"/>
        <end position="508"/>
    </location>
</feature>
<evidence type="ECO:0000256" key="5">
    <source>
        <dbReference type="ARBA" id="ARBA00022692"/>
    </source>
</evidence>
<feature type="transmembrane region" description="Helical" evidence="9">
    <location>
        <begin position="383"/>
        <end position="401"/>
    </location>
</feature>
<keyword evidence="7 9" id="KW-0472">Membrane</keyword>
<dbReference type="PANTHER" id="PTHR33573">
    <property type="entry name" value="CASP-LIKE PROTEIN 4A4"/>
    <property type="match status" value="1"/>
</dbReference>
<comment type="subunit">
    <text evidence="3">Homodimer and heterodimers.</text>
</comment>
<feature type="transmembrane region" description="Helical" evidence="9">
    <location>
        <begin position="442"/>
        <end position="464"/>
    </location>
</feature>
<dbReference type="EnsemblPlants" id="OPUNC01G24160.1">
    <property type="protein sequence ID" value="OPUNC01G24160.1"/>
    <property type="gene ID" value="OPUNC01G24160"/>
</dbReference>
<feature type="compositionally biased region" description="Pro residues" evidence="8">
    <location>
        <begin position="81"/>
        <end position="99"/>
    </location>
</feature>
<keyword evidence="12" id="KW-1185">Reference proteome</keyword>
<dbReference type="Proteomes" id="UP000026962">
    <property type="component" value="Chromosome 1"/>
</dbReference>
<proteinExistence type="inferred from homology"/>
<accession>A0A0E0JLL8</accession>
<evidence type="ECO:0000256" key="1">
    <source>
        <dbReference type="ARBA" id="ARBA00004651"/>
    </source>
</evidence>